<keyword evidence="2" id="KW-1185">Reference proteome</keyword>
<dbReference type="Gene3D" id="2.30.29.30">
    <property type="entry name" value="Pleckstrin-homology domain (PH domain)/Phosphotyrosine-binding domain (PTB)"/>
    <property type="match status" value="1"/>
</dbReference>
<evidence type="ECO:0000313" key="2">
    <source>
        <dbReference type="Proteomes" id="UP001652624"/>
    </source>
</evidence>
<reference evidence="2" key="1">
    <citation type="submission" date="2025-05" db="UniProtKB">
        <authorList>
            <consortium name="RefSeq"/>
        </authorList>
    </citation>
    <scope>NUCLEOTIDE SEQUENCE [LARGE SCALE GENOMIC DNA]</scope>
</reference>
<protein>
    <submittedName>
        <fullName evidence="3">Uncharacterized protein LOC132536911</fullName>
    </submittedName>
</protein>
<accession>A0ABM3X0M2</accession>
<reference evidence="3" key="2">
    <citation type="submission" date="2025-08" db="UniProtKB">
        <authorList>
            <consortium name="RefSeq"/>
        </authorList>
    </citation>
    <scope>IDENTIFICATION</scope>
</reference>
<gene>
    <name evidence="3" type="primary">LOC132536911</name>
</gene>
<dbReference type="RefSeq" id="XP_060042368.1">
    <property type="nucleotide sequence ID" value="XM_060186385.1"/>
</dbReference>
<name>A0ABM3X0M2_ERIEU</name>
<feature type="domain" description="ARHGAP20 PH" evidence="1">
    <location>
        <begin position="45"/>
        <end position="135"/>
    </location>
</feature>
<dbReference type="InterPro" id="IPR011993">
    <property type="entry name" value="PH-like_dom_sf"/>
</dbReference>
<sequence>MSVSTRKSSRLSGFLGWLPCLRNSPADEDIPQEETPWEGSCGMQVLDGLAKFKIGRRRQARQIYLCTNVLLISNSKFKSKFKIDHFVPLHTMWVSDCLGKSGRANSRARRSLVLGWSSINFVVSFFSVRRKEEWFYFLHRYIMLAKSKAQPENTLQDTVSEDVENCACDPEKDDQVPMKPVKNETPDAMKGVFTEDEATWTTFRSIIRNPKKQGLLVAMNQEISIKAKMENIWQCAIYNHLCKAPRALLEPTLLFLSAPQCTLKSERGSGDKVTHKVPLHNNYALGHPIFPVHLAVEDMMDYVNLVLQKKKVITIKFSPTVA</sequence>
<dbReference type="PANTHER" id="PTHR23179">
    <property type="entry name" value="T-CELL ACTIVATION RHO GTPASE ACTIVATING PROTEIN-RELATED"/>
    <property type="match status" value="1"/>
</dbReference>
<dbReference type="GeneID" id="132536911"/>
<evidence type="ECO:0000313" key="3">
    <source>
        <dbReference type="RefSeq" id="XP_060042368.1"/>
    </source>
</evidence>
<dbReference type="SUPFAM" id="SSF50729">
    <property type="entry name" value="PH domain-like"/>
    <property type="match status" value="1"/>
</dbReference>
<dbReference type="InterPro" id="IPR047887">
    <property type="entry name" value="ARHGAP20_PH"/>
</dbReference>
<dbReference type="Pfam" id="PF22286">
    <property type="entry name" value="RHG20_PH"/>
    <property type="match status" value="1"/>
</dbReference>
<evidence type="ECO:0000259" key="1">
    <source>
        <dbReference type="Pfam" id="PF22286"/>
    </source>
</evidence>
<proteinExistence type="predicted"/>
<organism evidence="2 3">
    <name type="scientific">Erinaceus europaeus</name>
    <name type="common">Western European hedgehog</name>
    <dbReference type="NCBI Taxonomy" id="9365"/>
    <lineage>
        <taxon>Eukaryota</taxon>
        <taxon>Metazoa</taxon>
        <taxon>Chordata</taxon>
        <taxon>Craniata</taxon>
        <taxon>Vertebrata</taxon>
        <taxon>Euteleostomi</taxon>
        <taxon>Mammalia</taxon>
        <taxon>Eutheria</taxon>
        <taxon>Laurasiatheria</taxon>
        <taxon>Eulipotyphla</taxon>
        <taxon>Erinaceidae</taxon>
        <taxon>Erinaceinae</taxon>
        <taxon>Erinaceus</taxon>
    </lineage>
</organism>
<dbReference type="PANTHER" id="PTHR23179:SF37">
    <property type="entry name" value="1700006A11RIK PROTEIN"/>
    <property type="match status" value="1"/>
</dbReference>
<dbReference type="Proteomes" id="UP001652624">
    <property type="component" value="Chromosome 2"/>
</dbReference>